<dbReference type="Gene3D" id="3.30.1360.210">
    <property type="match status" value="1"/>
</dbReference>
<dbReference type="InterPro" id="IPR002671">
    <property type="entry name" value="Ribosomal_eL22"/>
</dbReference>
<proteinExistence type="inferred from homology"/>
<evidence type="ECO:0000256" key="2">
    <source>
        <dbReference type="ARBA" id="ARBA00022980"/>
    </source>
</evidence>
<keyword evidence="8" id="KW-1185">Reference proteome</keyword>
<dbReference type="Pfam" id="PF01776">
    <property type="entry name" value="Ribosomal_L22e"/>
    <property type="match status" value="1"/>
</dbReference>
<comment type="similarity">
    <text evidence="1">Belongs to the eukaryotic ribosomal protein eL22 family.</text>
</comment>
<dbReference type="EMBL" id="JADAQX010000534">
    <property type="protein sequence ID" value="KAF8819961.1"/>
    <property type="molecule type" value="Genomic_DNA"/>
</dbReference>
<dbReference type="GO" id="GO:0005840">
    <property type="term" value="C:ribosome"/>
    <property type="evidence" value="ECO:0007669"/>
    <property type="project" value="UniProtKB-KW"/>
</dbReference>
<accession>A0ABQ7J7L3</accession>
<reference evidence="7 8" key="1">
    <citation type="journal article" date="2020" name="bioRxiv">
        <title>Metabolic contributions of an alphaproteobacterial endosymbiont in the apicomplexan Cardiosporidium cionae.</title>
        <authorList>
            <person name="Hunter E.S."/>
            <person name="Paight C.J."/>
            <person name="Lane C.E."/>
        </authorList>
    </citation>
    <scope>NUCLEOTIDE SEQUENCE [LARGE SCALE GENOMIC DNA]</scope>
    <source>
        <strain evidence="7">ESH_2018</strain>
    </source>
</reference>
<protein>
    <recommendedName>
        <fullName evidence="4">Large ribosomal subunit protein eL22</fullName>
    </recommendedName>
    <alternativeName>
        <fullName evidence="5">60S ribosomal protein L22</fullName>
    </alternativeName>
</protein>
<gene>
    <name evidence="7" type="primary">RPL22</name>
    <name evidence="7" type="ORF">IE077_000601</name>
</gene>
<dbReference type="PANTHER" id="PTHR10064">
    <property type="entry name" value="60S RIBOSOMAL PROTEIN L22"/>
    <property type="match status" value="1"/>
</dbReference>
<keyword evidence="3" id="KW-0687">Ribonucleoprotein</keyword>
<dbReference type="Proteomes" id="UP000823046">
    <property type="component" value="Unassembled WGS sequence"/>
</dbReference>
<comment type="caution">
    <text evidence="7">The sequence shown here is derived from an EMBL/GenBank/DDBJ whole genome shotgun (WGS) entry which is preliminary data.</text>
</comment>
<evidence type="ECO:0000256" key="6">
    <source>
        <dbReference type="SAM" id="MobiDB-lite"/>
    </source>
</evidence>
<dbReference type="InterPro" id="IPR038526">
    <property type="entry name" value="Ribosomal_eL22_sf"/>
</dbReference>
<evidence type="ECO:0000313" key="7">
    <source>
        <dbReference type="EMBL" id="KAF8819961.1"/>
    </source>
</evidence>
<feature type="region of interest" description="Disordered" evidence="6">
    <location>
        <begin position="1"/>
        <end position="23"/>
    </location>
</feature>
<evidence type="ECO:0000256" key="3">
    <source>
        <dbReference type="ARBA" id="ARBA00023274"/>
    </source>
</evidence>
<sequence length="135" mass="15671">MSKEVLSSDVVEQKRKKREQKAPIKAKTRSKYIVDLTHVTLDAILDATDLEKFLRDRIKVEKKTGNLGTNVSISCEKRKIVVAAEIPFSKRYLKYLTRKYLKKQQLRDYLRIIAISPNAYGVYFYDPEAVLDETS</sequence>
<name>A0ABQ7J7L3_9APIC</name>
<dbReference type="PANTHER" id="PTHR10064:SF0">
    <property type="entry name" value="FI24544P1-RELATED"/>
    <property type="match status" value="1"/>
</dbReference>
<organism evidence="7 8">
    <name type="scientific">Cardiosporidium cionae</name>
    <dbReference type="NCBI Taxonomy" id="476202"/>
    <lineage>
        <taxon>Eukaryota</taxon>
        <taxon>Sar</taxon>
        <taxon>Alveolata</taxon>
        <taxon>Apicomplexa</taxon>
        <taxon>Aconoidasida</taxon>
        <taxon>Nephromycida</taxon>
        <taxon>Cardiosporidium</taxon>
    </lineage>
</organism>
<evidence type="ECO:0000256" key="5">
    <source>
        <dbReference type="ARBA" id="ARBA00041214"/>
    </source>
</evidence>
<keyword evidence="2 7" id="KW-0689">Ribosomal protein</keyword>
<feature type="compositionally biased region" description="Basic residues" evidence="6">
    <location>
        <begin position="14"/>
        <end position="23"/>
    </location>
</feature>
<evidence type="ECO:0000256" key="4">
    <source>
        <dbReference type="ARBA" id="ARBA00040613"/>
    </source>
</evidence>
<evidence type="ECO:0000313" key="8">
    <source>
        <dbReference type="Proteomes" id="UP000823046"/>
    </source>
</evidence>
<evidence type="ECO:0000256" key="1">
    <source>
        <dbReference type="ARBA" id="ARBA00007817"/>
    </source>
</evidence>